<organism evidence="3 4">
    <name type="scientific">Cavenderia fasciculata</name>
    <name type="common">Slime mold</name>
    <name type="synonym">Dictyostelium fasciculatum</name>
    <dbReference type="NCBI Taxonomy" id="261658"/>
    <lineage>
        <taxon>Eukaryota</taxon>
        <taxon>Amoebozoa</taxon>
        <taxon>Evosea</taxon>
        <taxon>Eumycetozoa</taxon>
        <taxon>Dictyostelia</taxon>
        <taxon>Acytosteliales</taxon>
        <taxon>Cavenderiaceae</taxon>
        <taxon>Cavenderia</taxon>
    </lineage>
</organism>
<evidence type="ECO:0000313" key="3">
    <source>
        <dbReference type="EMBL" id="EGG21283.1"/>
    </source>
</evidence>
<dbReference type="KEGG" id="dfa:DFA_01164"/>
<dbReference type="EMBL" id="GL883010">
    <property type="protein sequence ID" value="EGG21283.1"/>
    <property type="molecule type" value="Genomic_DNA"/>
</dbReference>
<feature type="compositionally biased region" description="Low complexity" evidence="1">
    <location>
        <begin position="214"/>
        <end position="231"/>
    </location>
</feature>
<dbReference type="Gene3D" id="1.20.1310.10">
    <property type="entry name" value="Cullin Repeats"/>
    <property type="match status" value="1"/>
</dbReference>
<protein>
    <recommendedName>
        <fullName evidence="2">F-box domain-containing protein</fullName>
    </recommendedName>
</protein>
<evidence type="ECO:0000313" key="4">
    <source>
        <dbReference type="Proteomes" id="UP000007797"/>
    </source>
</evidence>
<feature type="compositionally biased region" description="Polar residues" evidence="1">
    <location>
        <begin position="203"/>
        <end position="213"/>
    </location>
</feature>
<dbReference type="InterPro" id="IPR001810">
    <property type="entry name" value="F-box_dom"/>
</dbReference>
<dbReference type="InterPro" id="IPR036047">
    <property type="entry name" value="F-box-like_dom_sf"/>
</dbReference>
<feature type="region of interest" description="Disordered" evidence="1">
    <location>
        <begin position="203"/>
        <end position="231"/>
    </location>
</feature>
<dbReference type="OMA" id="VESIQIC"/>
<dbReference type="Pfam" id="PF12937">
    <property type="entry name" value="F-box-like"/>
    <property type="match status" value="1"/>
</dbReference>
<name>F4PR83_CACFS</name>
<dbReference type="RefSeq" id="XP_004359133.1">
    <property type="nucleotide sequence ID" value="XM_004359076.1"/>
</dbReference>
<feature type="region of interest" description="Disordered" evidence="1">
    <location>
        <begin position="1"/>
        <end position="30"/>
    </location>
</feature>
<feature type="domain" description="F-box" evidence="2">
    <location>
        <begin position="109"/>
        <end position="155"/>
    </location>
</feature>
<accession>F4PR83</accession>
<dbReference type="GeneID" id="14873290"/>
<dbReference type="Gene3D" id="1.20.1280.50">
    <property type="match status" value="1"/>
</dbReference>
<gene>
    <name evidence="3" type="ORF">DFA_01164</name>
</gene>
<proteinExistence type="predicted"/>
<sequence>MNSLINETQMQQQSLTNKKDSSSSSSSESSIMMMMELDTNDDDDDDTDLNHQSIYQSILNNNSLIKPMVAVPQSSSSSFQISVDYNNYFDESTTTDLELESSSSSYMDIVKQVHLPREVWIIVLGYLSERDLIMISYVDHSLNYLSQDNYLWKSLYLRKWNVVTLPHRSKLTLDLNDPTTHSQVFFSPSSYIKLLDLNKSPYSSPQSRSNIRINNNQNNQNNNNQNNNVNYLNNQFHSNNYFHDSYDENKLSSSIKRVHEKGNDDNVHHYSQSTPNGAPLLRFYLFHWQNYLYSIKRINIVFRYYHRDWVSKQGEEFNSRPLSFHSKGSTWWKKLLHGSESEISIVHLATMMARGWLTVLLSGLEFHDNYSSPNRQHTEPQLVPQQQQDAMDFEPLNGAVNETLLNPAAFIQPSARHQANPESPVISQFRNPPVSPLLHAQISSSEKNPFLENRLVESIQICSKDQHFDLVYSFLISILHLQEYLMFVGDESPSLHPIQHPSFLIIGDQNFMDNHRHSEYHHVSDWEFGSTISGMSPIQSSRCPYCTFNPNPPQMCDKTMNKLVSKCISFLQPSNQLNKQKMNP</sequence>
<dbReference type="SUPFAM" id="SSF74788">
    <property type="entry name" value="Cullin repeat-like"/>
    <property type="match status" value="1"/>
</dbReference>
<evidence type="ECO:0000259" key="2">
    <source>
        <dbReference type="PROSITE" id="PS50181"/>
    </source>
</evidence>
<keyword evidence="4" id="KW-1185">Reference proteome</keyword>
<dbReference type="OrthoDB" id="3219396at2759"/>
<dbReference type="PROSITE" id="PS50181">
    <property type="entry name" value="FBOX"/>
    <property type="match status" value="1"/>
</dbReference>
<dbReference type="AlphaFoldDB" id="F4PR83"/>
<evidence type="ECO:0000256" key="1">
    <source>
        <dbReference type="SAM" id="MobiDB-lite"/>
    </source>
</evidence>
<reference evidence="4" key="1">
    <citation type="journal article" date="2011" name="Genome Res.">
        <title>Phylogeny-wide analysis of social amoeba genomes highlights ancient origins for complex intercellular communication.</title>
        <authorList>
            <person name="Heidel A.J."/>
            <person name="Lawal H.M."/>
            <person name="Felder M."/>
            <person name="Schilde C."/>
            <person name="Helps N.R."/>
            <person name="Tunggal B."/>
            <person name="Rivero F."/>
            <person name="John U."/>
            <person name="Schleicher M."/>
            <person name="Eichinger L."/>
            <person name="Platzer M."/>
            <person name="Noegel A.A."/>
            <person name="Schaap P."/>
            <person name="Gloeckner G."/>
        </authorList>
    </citation>
    <scope>NUCLEOTIDE SEQUENCE [LARGE SCALE GENOMIC DNA]</scope>
    <source>
        <strain evidence="4">SH3</strain>
    </source>
</reference>
<dbReference type="Proteomes" id="UP000007797">
    <property type="component" value="Unassembled WGS sequence"/>
</dbReference>
<dbReference type="SUPFAM" id="SSF81383">
    <property type="entry name" value="F-box domain"/>
    <property type="match status" value="1"/>
</dbReference>
<feature type="compositionally biased region" description="Polar residues" evidence="1">
    <location>
        <begin position="1"/>
        <end position="16"/>
    </location>
</feature>
<dbReference type="InterPro" id="IPR016159">
    <property type="entry name" value="Cullin_repeat-like_dom_sf"/>
</dbReference>